<accession>A0ABR5LKK4</accession>
<sequence>MTTTATKSTFSLSHAACTFAHLYTERRLLELLAQAADAVDDEDLDLGDLLDLPAADGRGPTWSARWTATGPVGIAEAYVIAELAEAGDVDALKALIATTTQAATQRRRPGKRPAPYVLPDGVYQLAVQAWTAWTADAVTGFDADELLDLGADRVDLARWLAAARDRGPWSATGVLALHIAGIAD</sequence>
<comment type="caution">
    <text evidence="1">The sequence shown here is derived from an EMBL/GenBank/DDBJ whole genome shotgun (WGS) entry which is preliminary data.</text>
</comment>
<dbReference type="SUPFAM" id="SSF51395">
    <property type="entry name" value="FMN-linked oxidoreductases"/>
    <property type="match status" value="1"/>
</dbReference>
<dbReference type="RefSeq" id="WP_054430233.1">
    <property type="nucleotide sequence ID" value="NZ_LJFS01000047.1"/>
</dbReference>
<dbReference type="Proteomes" id="UP000037962">
    <property type="component" value="Unassembled WGS sequence"/>
</dbReference>
<gene>
    <name evidence="1" type="ORF">AN912_25700</name>
</gene>
<protein>
    <submittedName>
        <fullName evidence="1">Uncharacterized protein</fullName>
    </submittedName>
</protein>
<proteinExistence type="predicted"/>
<name>A0ABR5LKK4_9MYCO</name>
<dbReference type="EMBL" id="LJFS01000047">
    <property type="protein sequence ID" value="KPG26240.1"/>
    <property type="molecule type" value="Genomic_DNA"/>
</dbReference>
<evidence type="ECO:0000313" key="1">
    <source>
        <dbReference type="EMBL" id="KPG26240.1"/>
    </source>
</evidence>
<reference evidence="1 2" key="1">
    <citation type="submission" date="2015-09" db="EMBL/GenBank/DDBJ databases">
        <title>Genome Sequences of Mycobacterium immunogenum Isolates, Recuperated from a Chloraminated Drinking Water Distribution System Simulator Subjected to Episodes of Nitrification.</title>
        <authorList>
            <person name="Gomez-Alvarez V."/>
            <person name="Revetta R.P."/>
        </authorList>
    </citation>
    <scope>NUCLEOTIDE SEQUENCE [LARGE SCALE GENOMIC DNA]</scope>
    <source>
        <strain evidence="1 2">H076</strain>
    </source>
</reference>
<keyword evidence="2" id="KW-1185">Reference proteome</keyword>
<organism evidence="1 2">
    <name type="scientific">Mycobacteroides immunogenum</name>
    <dbReference type="NCBI Taxonomy" id="83262"/>
    <lineage>
        <taxon>Bacteria</taxon>
        <taxon>Bacillati</taxon>
        <taxon>Actinomycetota</taxon>
        <taxon>Actinomycetes</taxon>
        <taxon>Mycobacteriales</taxon>
        <taxon>Mycobacteriaceae</taxon>
        <taxon>Mycobacteroides</taxon>
    </lineage>
</organism>
<evidence type="ECO:0000313" key="2">
    <source>
        <dbReference type="Proteomes" id="UP000037962"/>
    </source>
</evidence>